<organism evidence="1 2">
    <name type="scientific">Candidatus Nitrospira nitrificans</name>
    <dbReference type="NCBI Taxonomy" id="1742973"/>
    <lineage>
        <taxon>Bacteria</taxon>
        <taxon>Pseudomonadati</taxon>
        <taxon>Nitrospirota</taxon>
        <taxon>Nitrospiria</taxon>
        <taxon>Nitrospirales</taxon>
        <taxon>Nitrospiraceae</taxon>
        <taxon>Nitrospira</taxon>
    </lineage>
</organism>
<protein>
    <submittedName>
        <fullName evidence="1">Uncharacterized protein</fullName>
    </submittedName>
</protein>
<dbReference type="AlphaFoldDB" id="A0A0S4L4W3"/>
<sequence>MRAAVFLAELVGAFEATGLEASPDFFTVFDALGFSFFSATLDLPLERFTGVMYAEVRLTFANWSPLSTRT</sequence>
<dbReference type="EMBL" id="CZPZ01000003">
    <property type="protein sequence ID" value="CUS32737.1"/>
    <property type="molecule type" value="Genomic_DNA"/>
</dbReference>
<dbReference type="STRING" id="1742973.COMA2_110067"/>
<keyword evidence="2" id="KW-1185">Reference proteome</keyword>
<evidence type="ECO:0000313" key="2">
    <source>
        <dbReference type="Proteomes" id="UP000198736"/>
    </source>
</evidence>
<accession>A0A0S4L4W3</accession>
<dbReference type="Proteomes" id="UP000198736">
    <property type="component" value="Unassembled WGS sequence"/>
</dbReference>
<evidence type="ECO:0000313" key="1">
    <source>
        <dbReference type="EMBL" id="CUS32737.1"/>
    </source>
</evidence>
<name>A0A0S4L4W3_9BACT</name>
<gene>
    <name evidence="1" type="ORF">COMA2_110067</name>
</gene>
<reference evidence="2" key="1">
    <citation type="submission" date="2015-10" db="EMBL/GenBank/DDBJ databases">
        <authorList>
            <person name="Luecker S."/>
            <person name="Luecker S."/>
        </authorList>
    </citation>
    <scope>NUCLEOTIDE SEQUENCE [LARGE SCALE GENOMIC DNA]</scope>
</reference>
<proteinExistence type="predicted"/>